<dbReference type="EMBL" id="CP129674">
    <property type="protein sequence ID" value="XDS44525.1"/>
    <property type="molecule type" value="Genomic_DNA"/>
</dbReference>
<organism evidence="10">
    <name type="scientific">Bifidobacterium aquikefiricola</name>
    <dbReference type="NCBI Taxonomy" id="3059038"/>
    <lineage>
        <taxon>Bacteria</taxon>
        <taxon>Bacillati</taxon>
        <taxon>Actinomycetota</taxon>
        <taxon>Actinomycetes</taxon>
        <taxon>Bifidobacteriales</taxon>
        <taxon>Bifidobacteriaceae</taxon>
        <taxon>Bifidobacterium</taxon>
    </lineage>
</organism>
<keyword evidence="6 9" id="KW-0812">Transmembrane</keyword>
<feature type="transmembrane region" description="Helical" evidence="9">
    <location>
        <begin position="6"/>
        <end position="27"/>
    </location>
</feature>
<dbReference type="Pfam" id="PF03611">
    <property type="entry name" value="EIIC-GAT"/>
    <property type="match status" value="1"/>
</dbReference>
<sequence>MNFINTIVSLGAAVMMPIIFFVVGLIFKLGIGKSFKAGMTVGVGFVGVSMVINLLLTNLGPASKAMVNRLGMHLNVVDVGWPTASTIGWGTPIMAVTVIGFIAINALMLFLKFTKTVDVDFQLLEFPSGWRFGLCGNKELLVCSGVQLDYFCGGAQSR</sequence>
<dbReference type="KEGG" id="baqk:QN215_09775"/>
<dbReference type="PANTHER" id="PTHR37324">
    <property type="entry name" value="PTS SYSTEM GALACTITOL-SPECIFIC EIIC COMPONENT"/>
    <property type="match status" value="1"/>
</dbReference>
<feature type="transmembrane region" description="Helical" evidence="9">
    <location>
        <begin position="89"/>
        <end position="111"/>
    </location>
</feature>
<comment type="subcellular location">
    <subcellularLocation>
        <location evidence="1">Cell membrane</location>
        <topology evidence="1">Multi-pass membrane protein</topology>
    </subcellularLocation>
</comment>
<keyword evidence="7 9" id="KW-1133">Transmembrane helix</keyword>
<evidence type="ECO:0000256" key="2">
    <source>
        <dbReference type="ARBA" id="ARBA00022448"/>
    </source>
</evidence>
<dbReference type="RefSeq" id="WP_369344101.1">
    <property type="nucleotide sequence ID" value="NZ_CP129674.1"/>
</dbReference>
<name>A0AB39U6M5_9BIFI</name>
<keyword evidence="3" id="KW-1003">Cell membrane</keyword>
<evidence type="ECO:0000256" key="3">
    <source>
        <dbReference type="ARBA" id="ARBA00022475"/>
    </source>
</evidence>
<evidence type="ECO:0000256" key="7">
    <source>
        <dbReference type="ARBA" id="ARBA00022989"/>
    </source>
</evidence>
<dbReference type="PANTHER" id="PTHR37324:SF2">
    <property type="entry name" value="PTS SYSTEM GALACTITOL-SPECIFIC EIIC COMPONENT"/>
    <property type="match status" value="1"/>
</dbReference>
<keyword evidence="5" id="KW-0598">Phosphotransferase system</keyword>
<keyword evidence="8 9" id="KW-0472">Membrane</keyword>
<evidence type="ECO:0000256" key="6">
    <source>
        <dbReference type="ARBA" id="ARBA00022692"/>
    </source>
</evidence>
<evidence type="ECO:0000256" key="8">
    <source>
        <dbReference type="ARBA" id="ARBA00023136"/>
    </source>
</evidence>
<dbReference type="GO" id="GO:0015577">
    <property type="term" value="F:galactitol transmembrane transporter activity"/>
    <property type="evidence" value="ECO:0007669"/>
    <property type="project" value="InterPro"/>
</dbReference>
<proteinExistence type="predicted"/>
<dbReference type="InterPro" id="IPR004703">
    <property type="entry name" value="PTS_sugar-sp_permease"/>
</dbReference>
<feature type="transmembrane region" description="Helical" evidence="9">
    <location>
        <begin position="39"/>
        <end position="56"/>
    </location>
</feature>
<evidence type="ECO:0000256" key="9">
    <source>
        <dbReference type="SAM" id="Phobius"/>
    </source>
</evidence>
<dbReference type="GO" id="GO:0009401">
    <property type="term" value="P:phosphoenolpyruvate-dependent sugar phosphotransferase system"/>
    <property type="evidence" value="ECO:0007669"/>
    <property type="project" value="UniProtKB-KW"/>
</dbReference>
<dbReference type="AlphaFoldDB" id="A0AB39U6M5"/>
<protein>
    <submittedName>
        <fullName evidence="10">PTS transporter subunit IIC</fullName>
    </submittedName>
</protein>
<accession>A0AB39U6M5</accession>
<evidence type="ECO:0000313" key="10">
    <source>
        <dbReference type="EMBL" id="XDS44525.1"/>
    </source>
</evidence>
<gene>
    <name evidence="10" type="ORF">QN215_09775</name>
</gene>
<dbReference type="InterPro" id="IPR013853">
    <property type="entry name" value="EIIC-GAT"/>
</dbReference>
<evidence type="ECO:0000256" key="4">
    <source>
        <dbReference type="ARBA" id="ARBA00022597"/>
    </source>
</evidence>
<keyword evidence="4" id="KW-0762">Sugar transport</keyword>
<keyword evidence="2" id="KW-0813">Transport</keyword>
<evidence type="ECO:0000256" key="1">
    <source>
        <dbReference type="ARBA" id="ARBA00004651"/>
    </source>
</evidence>
<dbReference type="GO" id="GO:0005886">
    <property type="term" value="C:plasma membrane"/>
    <property type="evidence" value="ECO:0007669"/>
    <property type="project" value="UniProtKB-SubCell"/>
</dbReference>
<evidence type="ECO:0000256" key="5">
    <source>
        <dbReference type="ARBA" id="ARBA00022683"/>
    </source>
</evidence>
<reference evidence="10" key="1">
    <citation type="submission" date="2023-07" db="EMBL/GenBank/DDBJ databases">
        <title>Bifidobacterium aquikefiriaerophilum sp. nov. and Bifidobacterium eccum sp. nov., isolated from water kefir.</title>
        <authorList>
            <person name="Breselge S."/>
            <person name="Bellassi P."/>
            <person name="Barcenilla C."/>
            <person name="Alvarez-Ordonez A."/>
            <person name="Morelli L."/>
            <person name="Cotter P.D."/>
        </authorList>
    </citation>
    <scope>NUCLEOTIDE SEQUENCE</scope>
    <source>
        <strain evidence="10">WK041_4_12</strain>
    </source>
</reference>